<accession>A0A4T0MBI8</accession>
<dbReference type="Pfam" id="PF00186">
    <property type="entry name" value="DHFR_1"/>
    <property type="match status" value="1"/>
</dbReference>
<gene>
    <name evidence="8" type="ORF">E3Q22_03530</name>
</gene>
<comment type="caution">
    <text evidence="8">The sequence shown here is derived from an EMBL/GenBank/DDBJ whole genome shotgun (WGS) entry which is preliminary data.</text>
</comment>
<sequence length="200" mass="23193">MNVKNGMQRLSNLNVIVAATIENGIGLSNSNSMPWRLSNELKFFAKVTSTKLETQEDPNVVIMGRKVWDSIPQKFKPLRNRQNVILSRTNDLQINDNVKLLHNVESAIAYTNESKTRVFCIGGAQIYNQMIPYASRVFMTRVKSPSFEEADVKFPELRDNEWRRCTHEDFEKYVGFEVQEGDIEENGVIYEFQMYERVSQ</sequence>
<dbReference type="Proteomes" id="UP000310685">
    <property type="component" value="Unassembled WGS sequence"/>
</dbReference>
<dbReference type="GO" id="GO:0050661">
    <property type="term" value="F:NADP binding"/>
    <property type="evidence" value="ECO:0007669"/>
    <property type="project" value="InterPro"/>
</dbReference>
<dbReference type="EC" id="1.5.1.3" evidence="2"/>
<comment type="pathway">
    <text evidence="1">Cofactor biosynthesis; tetrahydrofolate biosynthesis; 5,6,7,8-tetrahydrofolate from 7,8-dihydrofolate: step 1/1.</text>
</comment>
<dbReference type="GO" id="GO:0046655">
    <property type="term" value="P:folic acid metabolic process"/>
    <property type="evidence" value="ECO:0007669"/>
    <property type="project" value="TreeGrafter"/>
</dbReference>
<evidence type="ECO:0000259" key="7">
    <source>
        <dbReference type="PROSITE" id="PS51330"/>
    </source>
</evidence>
<dbReference type="Gene3D" id="3.40.430.10">
    <property type="entry name" value="Dihydrofolate Reductase, subunit A"/>
    <property type="match status" value="1"/>
</dbReference>
<dbReference type="GO" id="GO:0046452">
    <property type="term" value="P:dihydrofolate metabolic process"/>
    <property type="evidence" value="ECO:0007669"/>
    <property type="project" value="TreeGrafter"/>
</dbReference>
<dbReference type="InterPro" id="IPR012259">
    <property type="entry name" value="DHFR"/>
</dbReference>
<dbReference type="GO" id="GO:0004146">
    <property type="term" value="F:dihydrofolate reductase activity"/>
    <property type="evidence" value="ECO:0007669"/>
    <property type="project" value="UniProtKB-EC"/>
</dbReference>
<evidence type="ECO:0000256" key="3">
    <source>
        <dbReference type="ARBA" id="ARBA00018886"/>
    </source>
</evidence>
<evidence type="ECO:0000256" key="4">
    <source>
        <dbReference type="ARBA" id="ARBA00022563"/>
    </source>
</evidence>
<evidence type="ECO:0000256" key="6">
    <source>
        <dbReference type="ARBA" id="ARBA00023002"/>
    </source>
</evidence>
<dbReference type="GO" id="GO:0005739">
    <property type="term" value="C:mitochondrion"/>
    <property type="evidence" value="ECO:0007669"/>
    <property type="project" value="TreeGrafter"/>
</dbReference>
<dbReference type="InterPro" id="IPR024072">
    <property type="entry name" value="DHFR-like_dom_sf"/>
</dbReference>
<evidence type="ECO:0000313" key="9">
    <source>
        <dbReference type="Proteomes" id="UP000310685"/>
    </source>
</evidence>
<dbReference type="PROSITE" id="PS51330">
    <property type="entry name" value="DHFR_2"/>
    <property type="match status" value="1"/>
</dbReference>
<dbReference type="InterPro" id="IPR001796">
    <property type="entry name" value="DHFR_dom"/>
</dbReference>
<dbReference type="EMBL" id="SPRC01000046">
    <property type="protein sequence ID" value="TIB76422.1"/>
    <property type="molecule type" value="Genomic_DNA"/>
</dbReference>
<evidence type="ECO:0000256" key="1">
    <source>
        <dbReference type="ARBA" id="ARBA00004903"/>
    </source>
</evidence>
<dbReference type="PANTHER" id="PTHR48069">
    <property type="entry name" value="DIHYDROFOLATE REDUCTASE"/>
    <property type="match status" value="1"/>
</dbReference>
<proteinExistence type="predicted"/>
<name>A0A4T0MBI8_9BASI</name>
<evidence type="ECO:0000313" key="8">
    <source>
        <dbReference type="EMBL" id="TIB76422.1"/>
    </source>
</evidence>
<dbReference type="GO" id="GO:0046654">
    <property type="term" value="P:tetrahydrofolate biosynthetic process"/>
    <property type="evidence" value="ECO:0007669"/>
    <property type="project" value="InterPro"/>
</dbReference>
<reference evidence="8 9" key="1">
    <citation type="submission" date="2019-03" db="EMBL/GenBank/DDBJ databases">
        <title>Sequencing 25 genomes of Wallemia mellicola.</title>
        <authorList>
            <person name="Gostincar C."/>
        </authorList>
    </citation>
    <scope>NUCLEOTIDE SEQUENCE [LARGE SCALE GENOMIC DNA]</scope>
    <source>
        <strain evidence="8 9">EXF-6152</strain>
    </source>
</reference>
<feature type="domain" description="DHFR" evidence="7">
    <location>
        <begin position="12"/>
        <end position="197"/>
    </location>
</feature>
<organism evidence="8 9">
    <name type="scientific">Wallemia mellicola</name>
    <dbReference type="NCBI Taxonomy" id="1708541"/>
    <lineage>
        <taxon>Eukaryota</taxon>
        <taxon>Fungi</taxon>
        <taxon>Dikarya</taxon>
        <taxon>Basidiomycota</taxon>
        <taxon>Wallemiomycotina</taxon>
        <taxon>Wallemiomycetes</taxon>
        <taxon>Wallemiales</taxon>
        <taxon>Wallemiaceae</taxon>
        <taxon>Wallemia</taxon>
    </lineage>
</organism>
<protein>
    <recommendedName>
        <fullName evidence="3">Dihydrofolate reductase</fullName>
        <ecNumber evidence="2">1.5.1.3</ecNumber>
    </recommendedName>
</protein>
<dbReference type="GO" id="GO:0006730">
    <property type="term" value="P:one-carbon metabolic process"/>
    <property type="evidence" value="ECO:0007669"/>
    <property type="project" value="UniProtKB-KW"/>
</dbReference>
<keyword evidence="6" id="KW-0560">Oxidoreductase</keyword>
<keyword evidence="5" id="KW-0521">NADP</keyword>
<dbReference type="PRINTS" id="PR00070">
    <property type="entry name" value="DHFR"/>
</dbReference>
<dbReference type="AlphaFoldDB" id="A0A4T0MBI8"/>
<keyword evidence="4" id="KW-0554">One-carbon metabolism</keyword>
<dbReference type="PANTHER" id="PTHR48069:SF3">
    <property type="entry name" value="DIHYDROFOLATE REDUCTASE"/>
    <property type="match status" value="1"/>
</dbReference>
<dbReference type="SUPFAM" id="SSF53597">
    <property type="entry name" value="Dihydrofolate reductase-like"/>
    <property type="match status" value="1"/>
</dbReference>
<dbReference type="CDD" id="cd00209">
    <property type="entry name" value="DHFR"/>
    <property type="match status" value="1"/>
</dbReference>
<evidence type="ECO:0000256" key="2">
    <source>
        <dbReference type="ARBA" id="ARBA00012856"/>
    </source>
</evidence>
<evidence type="ECO:0000256" key="5">
    <source>
        <dbReference type="ARBA" id="ARBA00022857"/>
    </source>
</evidence>